<dbReference type="OrthoDB" id="1657402at2759"/>
<evidence type="ECO:0000256" key="1">
    <source>
        <dbReference type="ARBA" id="ARBA00009809"/>
    </source>
</evidence>
<dbReference type="InterPro" id="IPR031330">
    <property type="entry name" value="Gly_Hdrlase_35_cat"/>
</dbReference>
<dbReference type="InterPro" id="IPR017853">
    <property type="entry name" value="GH"/>
</dbReference>
<dbReference type="AlphaFoldDB" id="A0A9N9MED8"/>
<evidence type="ECO:0000259" key="2">
    <source>
        <dbReference type="Pfam" id="PF01301"/>
    </source>
</evidence>
<dbReference type="GO" id="GO:0005975">
    <property type="term" value="P:carbohydrate metabolic process"/>
    <property type="evidence" value="ECO:0007669"/>
    <property type="project" value="InterPro"/>
</dbReference>
<feature type="domain" description="Glycoside hydrolase 35 catalytic" evidence="2">
    <location>
        <begin position="33"/>
        <end position="135"/>
    </location>
</feature>
<dbReference type="SUPFAM" id="SSF51445">
    <property type="entry name" value="(Trans)glycosidases"/>
    <property type="match status" value="1"/>
</dbReference>
<gene>
    <name evidence="3" type="ORF">CEUTPL_LOCUS3292</name>
</gene>
<protein>
    <recommendedName>
        <fullName evidence="2">Glycoside hydrolase 35 catalytic domain-containing protein</fullName>
    </recommendedName>
</protein>
<keyword evidence="4" id="KW-1185">Reference proteome</keyword>
<dbReference type="GO" id="GO:0004553">
    <property type="term" value="F:hydrolase activity, hydrolyzing O-glycosyl compounds"/>
    <property type="evidence" value="ECO:0007669"/>
    <property type="project" value="InterPro"/>
</dbReference>
<evidence type="ECO:0000313" key="4">
    <source>
        <dbReference type="Proteomes" id="UP001152799"/>
    </source>
</evidence>
<proteinExistence type="inferred from homology"/>
<organism evidence="3 4">
    <name type="scientific">Ceutorhynchus assimilis</name>
    <name type="common">cabbage seed weevil</name>
    <dbReference type="NCBI Taxonomy" id="467358"/>
    <lineage>
        <taxon>Eukaryota</taxon>
        <taxon>Metazoa</taxon>
        <taxon>Ecdysozoa</taxon>
        <taxon>Arthropoda</taxon>
        <taxon>Hexapoda</taxon>
        <taxon>Insecta</taxon>
        <taxon>Pterygota</taxon>
        <taxon>Neoptera</taxon>
        <taxon>Endopterygota</taxon>
        <taxon>Coleoptera</taxon>
        <taxon>Polyphaga</taxon>
        <taxon>Cucujiformia</taxon>
        <taxon>Curculionidae</taxon>
        <taxon>Ceutorhynchinae</taxon>
        <taxon>Ceutorhynchus</taxon>
    </lineage>
</organism>
<sequence length="135" mass="15504">MGDDTGNILPSLYEYYTSAEGIHSGLNSDNPDFLLNGKKITIFSGALHYFRVHPQYWRDRLKMYRAAGLNCVETYVPWNVHEPEDGQFDFGQNAKDNDFSLFLDIVKFLKMAQEEDLLVILRPGPYICAEWDFGG</sequence>
<dbReference type="Pfam" id="PF01301">
    <property type="entry name" value="Glyco_hydro_35"/>
    <property type="match status" value="1"/>
</dbReference>
<dbReference type="Proteomes" id="UP001152799">
    <property type="component" value="Chromosome 11"/>
</dbReference>
<comment type="similarity">
    <text evidence="1">Belongs to the glycosyl hydrolase 35 family.</text>
</comment>
<evidence type="ECO:0000313" key="3">
    <source>
        <dbReference type="EMBL" id="CAG9762617.1"/>
    </source>
</evidence>
<dbReference type="InterPro" id="IPR001944">
    <property type="entry name" value="Glycoside_Hdrlase_35"/>
</dbReference>
<accession>A0A9N9MED8</accession>
<name>A0A9N9MED8_9CUCU</name>
<dbReference type="PANTHER" id="PTHR23421">
    <property type="entry name" value="BETA-GALACTOSIDASE RELATED"/>
    <property type="match status" value="1"/>
</dbReference>
<dbReference type="PRINTS" id="PR00742">
    <property type="entry name" value="GLHYDRLASE35"/>
</dbReference>
<reference evidence="3" key="1">
    <citation type="submission" date="2022-01" db="EMBL/GenBank/DDBJ databases">
        <authorList>
            <person name="King R."/>
        </authorList>
    </citation>
    <scope>NUCLEOTIDE SEQUENCE</scope>
</reference>
<dbReference type="Gene3D" id="3.20.20.80">
    <property type="entry name" value="Glycosidases"/>
    <property type="match status" value="1"/>
</dbReference>
<dbReference type="EMBL" id="OU892287">
    <property type="protein sequence ID" value="CAG9762617.1"/>
    <property type="molecule type" value="Genomic_DNA"/>
</dbReference>